<evidence type="ECO:0000313" key="16">
    <source>
        <dbReference type="Proteomes" id="UP001447188"/>
    </source>
</evidence>
<dbReference type="EMBL" id="JBBBZM010000260">
    <property type="protein sequence ID" value="KAL0631350.1"/>
    <property type="molecule type" value="Genomic_DNA"/>
</dbReference>
<dbReference type="InterPro" id="IPR004835">
    <property type="entry name" value="Chitin_synth"/>
</dbReference>
<dbReference type="PROSITE" id="PS50255">
    <property type="entry name" value="CYTOCHROME_B5_2"/>
    <property type="match status" value="1"/>
</dbReference>
<keyword evidence="3" id="KW-1003">Cell membrane</keyword>
<evidence type="ECO:0000256" key="7">
    <source>
        <dbReference type="ARBA" id="ARBA00022989"/>
    </source>
</evidence>
<dbReference type="SMART" id="SM00242">
    <property type="entry name" value="MYSc"/>
    <property type="match status" value="1"/>
</dbReference>
<evidence type="ECO:0000256" key="10">
    <source>
        <dbReference type="ARBA" id="ARBA00049510"/>
    </source>
</evidence>
<dbReference type="Pfam" id="PF03142">
    <property type="entry name" value="Chitin_synth_2"/>
    <property type="match status" value="1"/>
</dbReference>
<dbReference type="InterPro" id="IPR027417">
    <property type="entry name" value="P-loop_NTPase"/>
</dbReference>
<evidence type="ECO:0000256" key="1">
    <source>
        <dbReference type="ARBA" id="ARBA00004651"/>
    </source>
</evidence>
<keyword evidence="7 12" id="KW-1133">Transmembrane helix</keyword>
<evidence type="ECO:0000256" key="8">
    <source>
        <dbReference type="ARBA" id="ARBA00023136"/>
    </source>
</evidence>
<evidence type="ECO:0000256" key="5">
    <source>
        <dbReference type="ARBA" id="ARBA00022679"/>
    </source>
</evidence>
<evidence type="ECO:0000259" key="14">
    <source>
        <dbReference type="PROSITE" id="PS51998"/>
    </source>
</evidence>
<keyword evidence="16" id="KW-1185">Reference proteome</keyword>
<dbReference type="SUPFAM" id="SSF53448">
    <property type="entry name" value="Nucleotide-diphospho-sugar transferases"/>
    <property type="match status" value="1"/>
</dbReference>
<feature type="transmembrane region" description="Helical" evidence="12">
    <location>
        <begin position="1399"/>
        <end position="1426"/>
    </location>
</feature>
<dbReference type="PANTHER" id="PTHR22914">
    <property type="entry name" value="CHITIN SYNTHASE"/>
    <property type="match status" value="1"/>
</dbReference>
<dbReference type="InterPro" id="IPR014876">
    <property type="entry name" value="DEK_C"/>
</dbReference>
<feature type="domain" description="Cytochrome b5 heme-binding" evidence="13">
    <location>
        <begin position="768"/>
        <end position="863"/>
    </location>
</feature>
<dbReference type="InterPro" id="IPR036400">
    <property type="entry name" value="Cyt_B5-like_heme/steroid_sf"/>
</dbReference>
<dbReference type="InterPro" id="IPR029044">
    <property type="entry name" value="Nucleotide-diphossugar_trans"/>
</dbReference>
<evidence type="ECO:0000256" key="6">
    <source>
        <dbReference type="ARBA" id="ARBA00022692"/>
    </source>
</evidence>
<feature type="domain" description="DEK-C" evidence="14">
    <location>
        <begin position="1686"/>
        <end position="1742"/>
    </location>
</feature>
<feature type="transmembrane region" description="Helical" evidence="12">
    <location>
        <begin position="1460"/>
        <end position="1483"/>
    </location>
</feature>
<evidence type="ECO:0000259" key="13">
    <source>
        <dbReference type="PROSITE" id="PS50255"/>
    </source>
</evidence>
<dbReference type="InterPro" id="IPR001609">
    <property type="entry name" value="Myosin_head_motor_dom-like"/>
</dbReference>
<dbReference type="Pfam" id="PF08766">
    <property type="entry name" value="DEK_C"/>
    <property type="match status" value="1"/>
</dbReference>
<dbReference type="SUPFAM" id="SSF52540">
    <property type="entry name" value="P-loop containing nucleoside triphosphate hydrolases"/>
    <property type="match status" value="1"/>
</dbReference>
<evidence type="ECO:0000256" key="3">
    <source>
        <dbReference type="ARBA" id="ARBA00022475"/>
    </source>
</evidence>
<reference evidence="15 16" key="1">
    <citation type="submission" date="2024-02" db="EMBL/GenBank/DDBJ databases">
        <title>Discinaceae phylogenomics.</title>
        <authorList>
            <person name="Dirks A.C."/>
            <person name="James T.Y."/>
        </authorList>
    </citation>
    <scope>NUCLEOTIDE SEQUENCE [LARGE SCALE GENOMIC DNA]</scope>
    <source>
        <strain evidence="15 16">ACD0624</strain>
    </source>
</reference>
<accession>A0ABR3G5Y8</accession>
<comment type="caution">
    <text evidence="15">The sequence shown here is derived from an EMBL/GenBank/DDBJ whole genome shotgun (WGS) entry which is preliminary data.</text>
</comment>
<dbReference type="Proteomes" id="UP001447188">
    <property type="component" value="Unassembled WGS sequence"/>
</dbReference>
<dbReference type="InterPro" id="IPR001199">
    <property type="entry name" value="Cyt_B5-like_heme/steroid-bd"/>
</dbReference>
<dbReference type="PANTHER" id="PTHR22914:SF13">
    <property type="entry name" value="CHITIN SYNTHASE"/>
    <property type="match status" value="1"/>
</dbReference>
<dbReference type="SUPFAM" id="SSF55856">
    <property type="entry name" value="Cytochrome b5-like heme/steroid binding domain"/>
    <property type="match status" value="1"/>
</dbReference>
<feature type="transmembrane region" description="Helical" evidence="12">
    <location>
        <begin position="1008"/>
        <end position="1029"/>
    </location>
</feature>
<feature type="transmembrane region" description="Helical" evidence="12">
    <location>
        <begin position="703"/>
        <end position="723"/>
    </location>
</feature>
<evidence type="ECO:0000313" key="15">
    <source>
        <dbReference type="EMBL" id="KAL0631350.1"/>
    </source>
</evidence>
<dbReference type="SUPFAM" id="SSF109715">
    <property type="entry name" value="DEK C-terminal domain"/>
    <property type="match status" value="1"/>
</dbReference>
<comment type="catalytic activity">
    <reaction evidence="10">
        <text>[(1-&gt;4)-N-acetyl-beta-D-glucosaminyl](n) + UDP-N-acetyl-alpha-D-glucosamine = [(1-&gt;4)-N-acetyl-beta-D-glucosaminyl](n+1) + UDP + H(+)</text>
        <dbReference type="Rhea" id="RHEA:16637"/>
        <dbReference type="Rhea" id="RHEA-COMP:9593"/>
        <dbReference type="Rhea" id="RHEA-COMP:9595"/>
        <dbReference type="ChEBI" id="CHEBI:15378"/>
        <dbReference type="ChEBI" id="CHEBI:17029"/>
        <dbReference type="ChEBI" id="CHEBI:57705"/>
        <dbReference type="ChEBI" id="CHEBI:58223"/>
        <dbReference type="EC" id="2.4.1.16"/>
    </reaction>
    <physiologicalReaction direction="left-to-right" evidence="10">
        <dbReference type="Rhea" id="RHEA:16638"/>
    </physiologicalReaction>
</comment>
<protein>
    <recommendedName>
        <fullName evidence="2">chitin synthase</fullName>
        <ecNumber evidence="2">2.4.1.16</ecNumber>
    </recommendedName>
</protein>
<dbReference type="SMART" id="SM01117">
    <property type="entry name" value="Cyt-b5"/>
    <property type="match status" value="2"/>
</dbReference>
<evidence type="ECO:0000256" key="11">
    <source>
        <dbReference type="SAM" id="MobiDB-lite"/>
    </source>
</evidence>
<keyword evidence="4" id="KW-0328">Glycosyltransferase</keyword>
<keyword evidence="5" id="KW-0808">Transferase</keyword>
<keyword evidence="8 12" id="KW-0472">Membrane</keyword>
<feature type="transmembrane region" description="Helical" evidence="12">
    <location>
        <begin position="1432"/>
        <end position="1453"/>
    </location>
</feature>
<evidence type="ECO:0000256" key="2">
    <source>
        <dbReference type="ARBA" id="ARBA00012543"/>
    </source>
</evidence>
<feature type="transmembrane region" description="Helical" evidence="12">
    <location>
        <begin position="739"/>
        <end position="760"/>
    </location>
</feature>
<evidence type="ECO:0000256" key="4">
    <source>
        <dbReference type="ARBA" id="ARBA00022676"/>
    </source>
</evidence>
<feature type="region of interest" description="Disordered" evidence="11">
    <location>
        <begin position="1622"/>
        <end position="1643"/>
    </location>
</feature>
<dbReference type="Gene3D" id="1.10.10.60">
    <property type="entry name" value="Homeodomain-like"/>
    <property type="match status" value="1"/>
</dbReference>
<dbReference type="Pfam" id="PF00173">
    <property type="entry name" value="Cyt-b5"/>
    <property type="match status" value="1"/>
</dbReference>
<dbReference type="PROSITE" id="PS51998">
    <property type="entry name" value="DEK_C"/>
    <property type="match status" value="1"/>
</dbReference>
<gene>
    <name evidence="15" type="ORF">Q9L58_009780</name>
</gene>
<keyword evidence="6 12" id="KW-0812">Transmembrane</keyword>
<sequence length="1746" mass="192984">MSFSNRHSIYSTTSASPYAANTQQAGGQVTTSNLLSALHNSYQSGTPHTLDASTTLVVNSGNGLGNAGYGGGVIDENVGTRAWEHARRRAEDQTILLVSLQAQSPSLLTPILGTLPSPPDILTNALALISAFTSCLTPSSPFSVPYHNGLVVSLQISLAGNITGAHISLSTAGIDTASGLLQIPAKSGYRAFDVFYYLLSQASTPAERQGLGLQSPEKYALLARSGTYYLPSYLPTADDSAAAEDWRANLRAVGVKGSLLRGLLSALAGILKLGNSVGLLVDEDVVEEVCEDVSGLIGIEPEVLAKKMGDTEREVFIAAVYEAIVEWIIAKSNEAIAADFEARKENESNSDGSEGDTVQINVLELPNEKMAKALCLKGVFDDESGLNVEMRMDGVQMPNTSGTVVREMKSAWGEAETGGLVGLSRDREYDRDRKENVIEKGGREVEEGGFLKELLFPTEFGREPDAIKVDVVQLLAASRVWWHLNLAPSDEPATGQQQAPWSASAVSKQLRSWRLPEWGNRRTKHLDFTADFDFDEFSVRYAPLGCSGGRDGVESWVMERGWSNGEVIVGNERVWMREGSWWEAENMLDLKQPGMQPGMMGMGAGPMDTGYTSNTNGSGYFGPMGGVQALTPGASRDSLLRQSTMTGAGVVGSSPLARGAMAGDGDGPGMSKHDEAHYSGKLDPEVADAKHIEEHPTSKSRKIWVVVVWGLTFWIPSFLLRYVGRMKRPDVRMAWREKFVLCLFIFFLNALIIFWIVLFAKIVCPEYDKVWNTDEVAFHTGDNDYWVSIRGSVYDFTSFWTIQHSDNNIDTTRDLMSPFAGLDLSAYFPPPIYLACSGLFSSETARMMYNDTLAQQFSVGVHSSGPLNAPLPSSQLHSANWYSSRFLPFIKDFKRGDLVWDTKTLKSIGQANNKPWAVIGGKVYDLTDYFNTATIFKSNGAPGSINYNYLDSELESIFKGNPGSDVTKLVNEQLNSTTFASNMRCLNNLFYIGRTDFRKSARCQFNSYILPVFAGIVASVILVKFLAALQLGTKRRPAMQDKFVICQVPAYTEGEDQLRKALDSLTALNYDNKRKLLCVVCDGMIVGGGNDKPTPSIVLDILGVDPKIDPPALPFKSVGDGSAQLNYGKVYSGLYEYEGCVVPYIVVVKVGKPSEHGKSKPGNRGKRDSQVLLLDFLNRVHHRTPMSPLQLEMFHQINNIIGVDPELYEYLLMVDADTSVKEDSLNRLVAACANDSKIVGICGETSLENEERSWWTMIQVYEYYISHHLAKAFESLFGSVTCLPGCFCMYRLRTSDKGRPLIISSKIIEEYSDGNVDTLHKKNLLSLGEDRYLTTLMTKHFPYMSYKFIPDAYAQTAAPETWSVLLSQRRRWINSTIHNLAELFFLEEMCGFCFFSMRFVVFLDLVGTIILPATCAYFAYLIYLIASKTGPLPILSLAMVAAVYGLQAVIFIIRRQWQHIGWMIIYLLAYPIYSFILPIYSFWAQDDFSWGNTRIVIGESGAKKIVATDDEGFDPRSIPLQTWDDYASLNGLPGRRGGAPEKFDGGYQDGVELDDMQSVYSSVKPASTILTGLPNMGQPYMTPHSPAPFNNNRQSSYSNYTNFNDPNQQQHQQHQRLMSMGGMSNKDYWQDGPQNNRHSTMSAGLPSTDNLLSMNTPPPRAPSRSPLGFVGSRPTSTMDFMRAGGGPDDDSIIDAIRQVLREVDLETVTKKQVRALVEQRLQTECQGERRAFLDKHIDSELANMPM</sequence>
<evidence type="ECO:0000256" key="12">
    <source>
        <dbReference type="SAM" id="Phobius"/>
    </source>
</evidence>
<organism evidence="15 16">
    <name type="scientific">Discina gigas</name>
    <dbReference type="NCBI Taxonomy" id="1032678"/>
    <lineage>
        <taxon>Eukaryota</taxon>
        <taxon>Fungi</taxon>
        <taxon>Dikarya</taxon>
        <taxon>Ascomycota</taxon>
        <taxon>Pezizomycotina</taxon>
        <taxon>Pezizomycetes</taxon>
        <taxon>Pezizales</taxon>
        <taxon>Discinaceae</taxon>
        <taxon>Discina</taxon>
    </lineage>
</organism>
<dbReference type="Gene3D" id="3.10.120.10">
    <property type="entry name" value="Cytochrome b5-like heme/steroid binding domain"/>
    <property type="match status" value="1"/>
</dbReference>
<proteinExistence type="predicted"/>
<evidence type="ECO:0000256" key="9">
    <source>
        <dbReference type="ARBA" id="ARBA00023180"/>
    </source>
</evidence>
<keyword evidence="9" id="KW-0325">Glycoprotein</keyword>
<feature type="compositionally biased region" description="Polar residues" evidence="11">
    <location>
        <begin position="1632"/>
        <end position="1643"/>
    </location>
</feature>
<name>A0ABR3G5Y8_9PEZI</name>
<dbReference type="Gene3D" id="1.10.10.820">
    <property type="match status" value="1"/>
</dbReference>
<dbReference type="EC" id="2.4.1.16" evidence="2"/>
<comment type="subcellular location">
    <subcellularLocation>
        <location evidence="1">Cell membrane</location>
        <topology evidence="1">Multi-pass membrane protein</topology>
    </subcellularLocation>
</comment>